<evidence type="ECO:0000259" key="3">
    <source>
        <dbReference type="PROSITE" id="PS51371"/>
    </source>
</evidence>
<keyword evidence="5" id="KW-1185">Reference proteome</keyword>
<sequence>MLVCEVMSSPAVTFRPGDAVRQAIHALYDNHITAAPVLGDHGELVGMVSEIDLLCGEFDAGASPKRVGDVMSRTLVTVAETTEAATLIDLMVHKRIKTVPVLRDVELVGIVTRRDLMAVLTRDRD</sequence>
<evidence type="ECO:0000256" key="2">
    <source>
        <dbReference type="PROSITE-ProRule" id="PRU00703"/>
    </source>
</evidence>
<dbReference type="InterPro" id="IPR000644">
    <property type="entry name" value="CBS_dom"/>
</dbReference>
<dbReference type="PANTHER" id="PTHR43080:SF2">
    <property type="entry name" value="CBS DOMAIN-CONTAINING PROTEIN"/>
    <property type="match status" value="1"/>
</dbReference>
<dbReference type="Gene3D" id="3.10.580.10">
    <property type="entry name" value="CBS-domain"/>
    <property type="match status" value="2"/>
</dbReference>
<feature type="domain" description="CBS" evidence="3">
    <location>
        <begin position="7"/>
        <end position="63"/>
    </location>
</feature>
<dbReference type="InterPro" id="IPR051257">
    <property type="entry name" value="Diverse_CBS-Domain"/>
</dbReference>
<keyword evidence="1 2" id="KW-0129">CBS domain</keyword>
<dbReference type="RefSeq" id="WP_394300404.1">
    <property type="nucleotide sequence ID" value="NZ_JBHMQT010000011.1"/>
</dbReference>
<evidence type="ECO:0000313" key="4">
    <source>
        <dbReference type="EMBL" id="MFC0862190.1"/>
    </source>
</evidence>
<accession>A0ABV6U147</accession>
<name>A0ABV6U147_9ACTN</name>
<evidence type="ECO:0000256" key="1">
    <source>
        <dbReference type="ARBA" id="ARBA00023122"/>
    </source>
</evidence>
<dbReference type="Pfam" id="PF00571">
    <property type="entry name" value="CBS"/>
    <property type="match status" value="2"/>
</dbReference>
<comment type="caution">
    <text evidence="4">The sequence shown here is derived from an EMBL/GenBank/DDBJ whole genome shotgun (WGS) entry which is preliminary data.</text>
</comment>
<proteinExistence type="predicted"/>
<dbReference type="PROSITE" id="PS51371">
    <property type="entry name" value="CBS"/>
    <property type="match status" value="2"/>
</dbReference>
<dbReference type="InterPro" id="IPR046342">
    <property type="entry name" value="CBS_dom_sf"/>
</dbReference>
<protein>
    <submittedName>
        <fullName evidence="4">HPP family protein</fullName>
    </submittedName>
</protein>
<dbReference type="PANTHER" id="PTHR43080">
    <property type="entry name" value="CBS DOMAIN-CONTAINING PROTEIN CBSX3, MITOCHONDRIAL"/>
    <property type="match status" value="1"/>
</dbReference>
<reference evidence="4 5" key="1">
    <citation type="submission" date="2024-09" db="EMBL/GenBank/DDBJ databases">
        <authorList>
            <person name="Sun Q."/>
            <person name="Mori K."/>
        </authorList>
    </citation>
    <scope>NUCLEOTIDE SEQUENCE [LARGE SCALE GENOMIC DNA]</scope>
    <source>
        <strain evidence="4 5">TBRC 1851</strain>
    </source>
</reference>
<organism evidence="4 5">
    <name type="scientific">Sphaerimonospora cavernae</name>
    <dbReference type="NCBI Taxonomy" id="1740611"/>
    <lineage>
        <taxon>Bacteria</taxon>
        <taxon>Bacillati</taxon>
        <taxon>Actinomycetota</taxon>
        <taxon>Actinomycetes</taxon>
        <taxon>Streptosporangiales</taxon>
        <taxon>Streptosporangiaceae</taxon>
        <taxon>Sphaerimonospora</taxon>
    </lineage>
</organism>
<dbReference type="SUPFAM" id="SSF54631">
    <property type="entry name" value="CBS-domain pair"/>
    <property type="match status" value="1"/>
</dbReference>
<dbReference type="SMART" id="SM00116">
    <property type="entry name" value="CBS"/>
    <property type="match status" value="2"/>
</dbReference>
<gene>
    <name evidence="4" type="ORF">ACFHYQ_07760</name>
</gene>
<feature type="domain" description="CBS" evidence="3">
    <location>
        <begin position="71"/>
        <end position="125"/>
    </location>
</feature>
<dbReference type="Proteomes" id="UP001589870">
    <property type="component" value="Unassembled WGS sequence"/>
</dbReference>
<evidence type="ECO:0000313" key="5">
    <source>
        <dbReference type="Proteomes" id="UP001589870"/>
    </source>
</evidence>
<dbReference type="EMBL" id="JBHMQT010000011">
    <property type="protein sequence ID" value="MFC0862190.1"/>
    <property type="molecule type" value="Genomic_DNA"/>
</dbReference>